<keyword evidence="2" id="KW-1185">Reference proteome</keyword>
<evidence type="ECO:0000313" key="2">
    <source>
        <dbReference type="Proteomes" id="UP000070700"/>
    </source>
</evidence>
<protein>
    <submittedName>
        <fullName evidence="1">Uncharacterized protein</fullName>
    </submittedName>
</protein>
<name>A0A132BC78_MOLSC</name>
<reference evidence="1 2" key="1">
    <citation type="submission" date="2015-10" db="EMBL/GenBank/DDBJ databases">
        <title>Full genome of DAOMC 229536 Phialocephala scopiformis, a fungal endophyte of spruce producing the potent anti-insectan compound rugulosin.</title>
        <authorList>
            <consortium name="DOE Joint Genome Institute"/>
            <person name="Walker A.K."/>
            <person name="Frasz S.L."/>
            <person name="Seifert K.A."/>
            <person name="Miller J.D."/>
            <person name="Mondo S.J."/>
            <person name="Labutti K."/>
            <person name="Lipzen A."/>
            <person name="Dockter R."/>
            <person name="Kennedy M."/>
            <person name="Grigoriev I.V."/>
            <person name="Spatafora J.W."/>
        </authorList>
    </citation>
    <scope>NUCLEOTIDE SEQUENCE [LARGE SCALE GENOMIC DNA]</scope>
    <source>
        <strain evidence="1 2">CBS 120377</strain>
    </source>
</reference>
<dbReference type="AlphaFoldDB" id="A0A132BC78"/>
<organism evidence="1 2">
    <name type="scientific">Mollisia scopiformis</name>
    <name type="common">Conifer needle endophyte fungus</name>
    <name type="synonym">Phialocephala scopiformis</name>
    <dbReference type="NCBI Taxonomy" id="149040"/>
    <lineage>
        <taxon>Eukaryota</taxon>
        <taxon>Fungi</taxon>
        <taxon>Dikarya</taxon>
        <taxon>Ascomycota</taxon>
        <taxon>Pezizomycotina</taxon>
        <taxon>Leotiomycetes</taxon>
        <taxon>Helotiales</taxon>
        <taxon>Mollisiaceae</taxon>
        <taxon>Mollisia</taxon>
    </lineage>
</organism>
<sequence length="175" mass="20226">MSPDRMAYYIAFREENADEIRALCIKKNCQIFKDACQQIERMLLGAADTSAVALEILSGLTRTQIVLVSCATVVEVQCFHSVTRSADLRDWTEEEREAFVRKFTSFVDGYWDQERILNDWEELVKVLFDKVWERLSGLPLASSGYPSVWAGVEIWSKLDRLPRETEILRLELVID</sequence>
<dbReference type="Proteomes" id="UP000070700">
    <property type="component" value="Unassembled WGS sequence"/>
</dbReference>
<evidence type="ECO:0000313" key="1">
    <source>
        <dbReference type="EMBL" id="KUJ09873.1"/>
    </source>
</evidence>
<accession>A0A132BC78</accession>
<proteinExistence type="predicted"/>
<dbReference type="RefSeq" id="XP_018064228.1">
    <property type="nucleotide sequence ID" value="XM_018223086.1"/>
</dbReference>
<dbReference type="InParanoid" id="A0A132BC78"/>
<dbReference type="EMBL" id="KQ947430">
    <property type="protein sequence ID" value="KUJ09873.1"/>
    <property type="molecule type" value="Genomic_DNA"/>
</dbReference>
<dbReference type="KEGG" id="psco:LY89DRAFT_787587"/>
<dbReference type="OrthoDB" id="3559898at2759"/>
<dbReference type="GeneID" id="28832812"/>
<gene>
    <name evidence="1" type="ORF">LY89DRAFT_787587</name>
</gene>